<evidence type="ECO:0000256" key="2">
    <source>
        <dbReference type="ARBA" id="ARBA00023098"/>
    </source>
</evidence>
<keyword evidence="3" id="KW-0456">Lyase</keyword>
<organism evidence="5 6">
    <name type="scientific">Nocardioides mangrovicus</name>
    <dbReference type="NCBI Taxonomy" id="2478913"/>
    <lineage>
        <taxon>Bacteria</taxon>
        <taxon>Bacillati</taxon>
        <taxon>Actinomycetota</taxon>
        <taxon>Actinomycetes</taxon>
        <taxon>Propionibacteriales</taxon>
        <taxon>Nocardioidaceae</taxon>
        <taxon>Nocardioides</taxon>
    </lineage>
</organism>
<dbReference type="NCBIfam" id="NF006100">
    <property type="entry name" value="PRK08252.1"/>
    <property type="match status" value="1"/>
</dbReference>
<dbReference type="PROSITE" id="PS00166">
    <property type="entry name" value="ENOYL_COA_HYDRATASE"/>
    <property type="match status" value="1"/>
</dbReference>
<reference evidence="5 6" key="1">
    <citation type="submission" date="2018-10" db="EMBL/GenBank/DDBJ databases">
        <title>Marmoricola sp. 4Q3S-7 whole genome shotgun sequence.</title>
        <authorList>
            <person name="Li F."/>
        </authorList>
    </citation>
    <scope>NUCLEOTIDE SEQUENCE [LARGE SCALE GENOMIC DNA]</scope>
    <source>
        <strain evidence="5 6">4Q3S-7</strain>
    </source>
</reference>
<evidence type="ECO:0000256" key="3">
    <source>
        <dbReference type="ARBA" id="ARBA00023239"/>
    </source>
</evidence>
<evidence type="ECO:0000313" key="6">
    <source>
        <dbReference type="Proteomes" id="UP000281708"/>
    </source>
</evidence>
<dbReference type="CDD" id="cd06558">
    <property type="entry name" value="crotonase-like"/>
    <property type="match status" value="1"/>
</dbReference>
<dbReference type="Gene3D" id="1.10.12.10">
    <property type="entry name" value="Lyase 2-enoyl-coa Hydratase, Chain A, domain 2"/>
    <property type="match status" value="1"/>
</dbReference>
<dbReference type="RefSeq" id="WP_121806948.1">
    <property type="nucleotide sequence ID" value="NZ_RDBE01000010.1"/>
</dbReference>
<dbReference type="GO" id="GO:0016829">
    <property type="term" value="F:lyase activity"/>
    <property type="evidence" value="ECO:0007669"/>
    <property type="project" value="UniProtKB-KW"/>
</dbReference>
<comment type="similarity">
    <text evidence="1 4">Belongs to the enoyl-CoA hydratase/isomerase family.</text>
</comment>
<dbReference type="AlphaFoldDB" id="A0A3L8NWA3"/>
<protein>
    <submittedName>
        <fullName evidence="5">Enoyl-CoA hydratase</fullName>
    </submittedName>
</protein>
<keyword evidence="6" id="KW-1185">Reference proteome</keyword>
<dbReference type="PANTHER" id="PTHR11941">
    <property type="entry name" value="ENOYL-COA HYDRATASE-RELATED"/>
    <property type="match status" value="1"/>
</dbReference>
<accession>A0A3L8NWA3</accession>
<dbReference type="Gene3D" id="3.90.226.10">
    <property type="entry name" value="2-enoyl-CoA Hydratase, Chain A, domain 1"/>
    <property type="match status" value="1"/>
</dbReference>
<evidence type="ECO:0000256" key="1">
    <source>
        <dbReference type="ARBA" id="ARBA00005254"/>
    </source>
</evidence>
<gene>
    <name evidence="5" type="ORF">D9V37_14675</name>
</gene>
<dbReference type="InterPro" id="IPR001753">
    <property type="entry name" value="Enoyl-CoA_hydra/iso"/>
</dbReference>
<dbReference type="EMBL" id="RDBE01000010">
    <property type="protein sequence ID" value="RLV47445.1"/>
    <property type="molecule type" value="Genomic_DNA"/>
</dbReference>
<keyword evidence="2" id="KW-0443">Lipid metabolism</keyword>
<evidence type="ECO:0000313" key="5">
    <source>
        <dbReference type="EMBL" id="RLV47445.1"/>
    </source>
</evidence>
<dbReference type="PANTHER" id="PTHR11941:SF169">
    <property type="entry name" value="(7AS)-7A-METHYL-1,5-DIOXO-2,3,5,6,7,7A-HEXAHYDRO-1H-INDENE-CARBOXYL-COA HYDROLASE"/>
    <property type="match status" value="1"/>
</dbReference>
<dbReference type="OrthoDB" id="4470569at2"/>
<name>A0A3L8NWA3_9ACTN</name>
<dbReference type="GO" id="GO:0006635">
    <property type="term" value="P:fatty acid beta-oxidation"/>
    <property type="evidence" value="ECO:0007669"/>
    <property type="project" value="TreeGrafter"/>
</dbReference>
<comment type="caution">
    <text evidence="5">The sequence shown here is derived from an EMBL/GenBank/DDBJ whole genome shotgun (WGS) entry which is preliminary data.</text>
</comment>
<dbReference type="Pfam" id="PF00378">
    <property type="entry name" value="ECH_1"/>
    <property type="match status" value="1"/>
</dbReference>
<evidence type="ECO:0000256" key="4">
    <source>
        <dbReference type="RuleBase" id="RU003707"/>
    </source>
</evidence>
<dbReference type="InterPro" id="IPR029045">
    <property type="entry name" value="ClpP/crotonase-like_dom_sf"/>
</dbReference>
<proteinExistence type="inferred from homology"/>
<sequence>MTETSSVRYEPDPERHVAVVTIDRPEARNAVNGEVAYAIEAALDDVETDDELWVTVLTGGPRTFCSGADLKVVSTEGARSFTTRKGGFAGIVRRERLKPLIAAVEGPAVAGGTEILLACDLIVAGRSATFGIPEVKRAIVAAGGGLFRLGRKIPPTVAMEWALTGEQFPADRAYEVGLVNEVCPDGTALERALALADRITTNAPIAVQQSRKVMLEGTWAEEADAWRMSRAATDVVYHSEDFKEGMQAFFEKRPPKWSNS</sequence>
<dbReference type="Proteomes" id="UP000281708">
    <property type="component" value="Unassembled WGS sequence"/>
</dbReference>
<dbReference type="InterPro" id="IPR014748">
    <property type="entry name" value="Enoyl-CoA_hydra_C"/>
</dbReference>
<dbReference type="SUPFAM" id="SSF52096">
    <property type="entry name" value="ClpP/crotonase"/>
    <property type="match status" value="1"/>
</dbReference>
<dbReference type="InterPro" id="IPR018376">
    <property type="entry name" value="Enoyl-CoA_hyd/isom_CS"/>
</dbReference>